<dbReference type="InterPro" id="IPR014729">
    <property type="entry name" value="Rossmann-like_a/b/a_fold"/>
</dbReference>
<dbReference type="Gene3D" id="3.40.50.620">
    <property type="entry name" value="HUPs"/>
    <property type="match status" value="1"/>
</dbReference>
<evidence type="ECO:0000256" key="5">
    <source>
        <dbReference type="ARBA" id="ARBA00022741"/>
    </source>
</evidence>
<evidence type="ECO:0000256" key="4">
    <source>
        <dbReference type="ARBA" id="ARBA00022598"/>
    </source>
</evidence>
<evidence type="ECO:0000256" key="8">
    <source>
        <dbReference type="ARBA" id="ARBA00023146"/>
    </source>
</evidence>
<dbReference type="GO" id="GO:0005737">
    <property type="term" value="C:cytoplasm"/>
    <property type="evidence" value="ECO:0007669"/>
    <property type="project" value="UniProtKB-SubCell"/>
</dbReference>
<comment type="similarity">
    <text evidence="2 10 11">Belongs to the class-I aminoacyl-tRNA synthetase family.</text>
</comment>
<dbReference type="SMART" id="SM00836">
    <property type="entry name" value="DALR_1"/>
    <property type="match status" value="1"/>
</dbReference>
<dbReference type="PROSITE" id="PS00178">
    <property type="entry name" value="AA_TRNA_LIGASE_I"/>
    <property type="match status" value="1"/>
</dbReference>
<dbReference type="Gene3D" id="3.30.1360.70">
    <property type="entry name" value="Arginyl tRNA synthetase N-terminal domain"/>
    <property type="match status" value="1"/>
</dbReference>
<evidence type="ECO:0000256" key="9">
    <source>
        <dbReference type="ARBA" id="ARBA00049339"/>
    </source>
</evidence>
<evidence type="ECO:0000256" key="1">
    <source>
        <dbReference type="ARBA" id="ARBA00004496"/>
    </source>
</evidence>
<feature type="short sequence motif" description="'HIGH' region" evidence="10">
    <location>
        <begin position="126"/>
        <end position="136"/>
    </location>
</feature>
<dbReference type="InterPro" id="IPR008909">
    <property type="entry name" value="DALR_anticod-bd"/>
</dbReference>
<dbReference type="OrthoDB" id="9803211at2"/>
<evidence type="ECO:0000256" key="7">
    <source>
        <dbReference type="ARBA" id="ARBA00022917"/>
    </source>
</evidence>
<dbReference type="InterPro" id="IPR035684">
    <property type="entry name" value="ArgRS_core"/>
</dbReference>
<dbReference type="FunFam" id="3.40.50.620:FF:000116">
    <property type="entry name" value="Arginine--tRNA ligase"/>
    <property type="match status" value="1"/>
</dbReference>
<dbReference type="PANTHER" id="PTHR11956">
    <property type="entry name" value="ARGINYL-TRNA SYNTHETASE"/>
    <property type="match status" value="1"/>
</dbReference>
<evidence type="ECO:0000256" key="3">
    <source>
        <dbReference type="ARBA" id="ARBA00022490"/>
    </source>
</evidence>
<comment type="subunit">
    <text evidence="10">Monomer.</text>
</comment>
<dbReference type="InterPro" id="IPR001278">
    <property type="entry name" value="Arg-tRNA-ligase"/>
</dbReference>
<dbReference type="SUPFAM" id="SSF55190">
    <property type="entry name" value="Arginyl-tRNA synthetase (ArgRS), N-terminal 'additional' domain"/>
    <property type="match status" value="1"/>
</dbReference>
<evidence type="ECO:0000256" key="11">
    <source>
        <dbReference type="RuleBase" id="RU363038"/>
    </source>
</evidence>
<proteinExistence type="inferred from homology"/>
<evidence type="ECO:0000256" key="2">
    <source>
        <dbReference type="ARBA" id="ARBA00005594"/>
    </source>
</evidence>
<dbReference type="Pfam" id="PF00750">
    <property type="entry name" value="tRNA-synt_1d"/>
    <property type="match status" value="1"/>
</dbReference>
<dbReference type="CDD" id="cd00671">
    <property type="entry name" value="ArgRS_core"/>
    <property type="match status" value="1"/>
</dbReference>
<dbReference type="PRINTS" id="PR01038">
    <property type="entry name" value="TRNASYNTHARG"/>
</dbReference>
<dbReference type="SUPFAM" id="SSF47323">
    <property type="entry name" value="Anticodon-binding domain of a subclass of class I aminoacyl-tRNA synthetases"/>
    <property type="match status" value="1"/>
</dbReference>
<sequence>MKGIRVTSVAIKDQVEVAVRAALTQVLPAELADADPVVRRSDHADFQANGALAVAKDVGRSPRSIAQDLIVGLPRYGAEVSGPGFVNLTVADDVVWRAVACRATDDRLGVSSPRSGERVVVDYSAPNVAKQMHVGHLRSSVIGDALVRVFDHLGSDVTRQNHIGDWGTQFGMLIRYLDEHPEVDWQGQGVETMSALDSLYKVARTEFEADAAFADRSRARVIALQAGDDRTVATWRDLVAESEKAFEAVYARLGILLDDGDFDGESRYNRSLPGVVDELLAAGIASESDGAVVAFTDDVNGPDGAPTPLIIRKKDGGYGYAATDLATIRLRVDEYRADRILYVVDTRQALHFRMVFNVARRAGWLPVKVHAEHVQFGTVLGTDGRPFKTRAGKTVRLADLLDDAETAVRGILQEREHGFTQSEVDSVVRAAGVAAVKYADLNNTRTKDYVFDVDQMVATTGNTGVYLQYAHARVCSILRRATGDSAVAGSDAEIRVDETLPLHPAERALGLILDGFEQALRDVTDTLEPHRLCGYLYDLATAFTRFYDACPVVKAEGATRSNRLALCALTERTLAVGLDLLGIPAPERM</sequence>
<dbReference type="InterPro" id="IPR009080">
    <property type="entry name" value="tRNAsynth_Ia_anticodon-bd"/>
</dbReference>
<dbReference type="GO" id="GO:0005524">
    <property type="term" value="F:ATP binding"/>
    <property type="evidence" value="ECO:0007669"/>
    <property type="project" value="UniProtKB-UniRule"/>
</dbReference>
<reference evidence="14 15" key="1">
    <citation type="submission" date="2017-02" db="EMBL/GenBank/DDBJ databases">
        <authorList>
            <person name="Peterson S.W."/>
        </authorList>
    </citation>
    <scope>NUCLEOTIDE SEQUENCE [LARGE SCALE GENOMIC DNA]</scope>
    <source>
        <strain evidence="14 15">DSM 21481</strain>
    </source>
</reference>
<comment type="catalytic activity">
    <reaction evidence="9 10">
        <text>tRNA(Arg) + L-arginine + ATP = L-arginyl-tRNA(Arg) + AMP + diphosphate</text>
        <dbReference type="Rhea" id="RHEA:20301"/>
        <dbReference type="Rhea" id="RHEA-COMP:9658"/>
        <dbReference type="Rhea" id="RHEA-COMP:9673"/>
        <dbReference type="ChEBI" id="CHEBI:30616"/>
        <dbReference type="ChEBI" id="CHEBI:32682"/>
        <dbReference type="ChEBI" id="CHEBI:33019"/>
        <dbReference type="ChEBI" id="CHEBI:78442"/>
        <dbReference type="ChEBI" id="CHEBI:78513"/>
        <dbReference type="ChEBI" id="CHEBI:456215"/>
        <dbReference type="EC" id="6.1.1.19"/>
    </reaction>
</comment>
<evidence type="ECO:0000313" key="14">
    <source>
        <dbReference type="EMBL" id="SKC71907.1"/>
    </source>
</evidence>
<dbReference type="SMART" id="SM01016">
    <property type="entry name" value="Arg_tRNA_synt_N"/>
    <property type="match status" value="1"/>
</dbReference>
<dbReference type="NCBIfam" id="TIGR00456">
    <property type="entry name" value="argS"/>
    <property type="match status" value="1"/>
</dbReference>
<keyword evidence="4 10" id="KW-0436">Ligase</keyword>
<dbReference type="GO" id="GO:0004814">
    <property type="term" value="F:arginine-tRNA ligase activity"/>
    <property type="evidence" value="ECO:0007669"/>
    <property type="project" value="UniProtKB-UniRule"/>
</dbReference>
<dbReference type="Pfam" id="PF03485">
    <property type="entry name" value="Arg_tRNA_synt_N"/>
    <property type="match status" value="1"/>
</dbReference>
<dbReference type="PANTHER" id="PTHR11956:SF5">
    <property type="entry name" value="ARGININE--TRNA LIGASE, CYTOPLASMIC"/>
    <property type="match status" value="1"/>
</dbReference>
<gene>
    <name evidence="10" type="primary">argS</name>
    <name evidence="14" type="ORF">SAMN04324258_3071</name>
</gene>
<dbReference type="Proteomes" id="UP000189777">
    <property type="component" value="Unassembled WGS sequence"/>
</dbReference>
<evidence type="ECO:0000259" key="13">
    <source>
        <dbReference type="SMART" id="SM01016"/>
    </source>
</evidence>
<dbReference type="FunFam" id="1.10.730.10:FF:000008">
    <property type="entry name" value="Arginine--tRNA ligase"/>
    <property type="match status" value="1"/>
</dbReference>
<evidence type="ECO:0000313" key="15">
    <source>
        <dbReference type="Proteomes" id="UP000189777"/>
    </source>
</evidence>
<dbReference type="EMBL" id="FUZQ01000005">
    <property type="protein sequence ID" value="SKC71907.1"/>
    <property type="molecule type" value="Genomic_DNA"/>
</dbReference>
<name>A0A1T5L7A6_9MICO</name>
<dbReference type="InterPro" id="IPR005148">
    <property type="entry name" value="Arg-tRNA-synth_N"/>
</dbReference>
<feature type="domain" description="DALR anticodon binding" evidence="12">
    <location>
        <begin position="467"/>
        <end position="589"/>
    </location>
</feature>
<keyword evidence="7 10" id="KW-0648">Protein biosynthesis</keyword>
<accession>A0A1T5L7A6</accession>
<keyword evidence="5 10" id="KW-0547">Nucleotide-binding</keyword>
<dbReference type="SUPFAM" id="SSF52374">
    <property type="entry name" value="Nucleotidylyl transferase"/>
    <property type="match status" value="1"/>
</dbReference>
<dbReference type="HAMAP" id="MF_00123">
    <property type="entry name" value="Arg_tRNA_synth"/>
    <property type="match status" value="1"/>
</dbReference>
<dbReference type="Pfam" id="PF05746">
    <property type="entry name" value="DALR_1"/>
    <property type="match status" value="1"/>
</dbReference>
<organism evidence="14 15">
    <name type="scientific">Krasilnikoviella flava</name>
    <dbReference type="NCBI Taxonomy" id="526729"/>
    <lineage>
        <taxon>Bacteria</taxon>
        <taxon>Bacillati</taxon>
        <taxon>Actinomycetota</taxon>
        <taxon>Actinomycetes</taxon>
        <taxon>Micrococcales</taxon>
        <taxon>Promicromonosporaceae</taxon>
        <taxon>Krasilnikoviella</taxon>
    </lineage>
</organism>
<keyword evidence="6 10" id="KW-0067">ATP-binding</keyword>
<dbReference type="InterPro" id="IPR036695">
    <property type="entry name" value="Arg-tRNA-synth_N_sf"/>
</dbReference>
<dbReference type="EC" id="6.1.1.19" evidence="10"/>
<keyword evidence="15" id="KW-1185">Reference proteome</keyword>
<keyword evidence="8 10" id="KW-0030">Aminoacyl-tRNA synthetase</keyword>
<dbReference type="CDD" id="cd07956">
    <property type="entry name" value="Anticodon_Ia_Arg"/>
    <property type="match status" value="1"/>
</dbReference>
<feature type="domain" description="Arginyl tRNA synthetase N-terminal" evidence="13">
    <location>
        <begin position="13"/>
        <end position="90"/>
    </location>
</feature>
<dbReference type="GO" id="GO:0006420">
    <property type="term" value="P:arginyl-tRNA aminoacylation"/>
    <property type="evidence" value="ECO:0007669"/>
    <property type="project" value="UniProtKB-UniRule"/>
</dbReference>
<dbReference type="STRING" id="526729.SAMN04324258_3071"/>
<dbReference type="AlphaFoldDB" id="A0A1T5L7A6"/>
<protein>
    <recommendedName>
        <fullName evidence="10">Arginine--tRNA ligase</fullName>
        <ecNumber evidence="10">6.1.1.19</ecNumber>
    </recommendedName>
    <alternativeName>
        <fullName evidence="10">Arginyl-tRNA synthetase</fullName>
        <shortName evidence="10">ArgRS</shortName>
    </alternativeName>
</protein>
<dbReference type="Gene3D" id="1.10.730.10">
    <property type="entry name" value="Isoleucyl-tRNA Synthetase, Domain 1"/>
    <property type="match status" value="1"/>
</dbReference>
<evidence type="ECO:0000259" key="12">
    <source>
        <dbReference type="SMART" id="SM00836"/>
    </source>
</evidence>
<comment type="subcellular location">
    <subcellularLocation>
        <location evidence="1 10">Cytoplasm</location>
    </subcellularLocation>
</comment>
<evidence type="ECO:0000256" key="10">
    <source>
        <dbReference type="HAMAP-Rule" id="MF_00123"/>
    </source>
</evidence>
<dbReference type="InterPro" id="IPR001412">
    <property type="entry name" value="aa-tRNA-synth_I_CS"/>
</dbReference>
<keyword evidence="3 10" id="KW-0963">Cytoplasm</keyword>
<evidence type="ECO:0000256" key="6">
    <source>
        <dbReference type="ARBA" id="ARBA00022840"/>
    </source>
</evidence>